<reference evidence="1 2" key="1">
    <citation type="journal article" date="2009" name="Infect. Immun.">
        <title>Comparative genomics reveal extensive transposon-mediated genomic plasticity and diversity among potential effector proteins within the genus Coxiella.</title>
        <authorList>
            <person name="Beare P.A."/>
            <person name="Unsworth N."/>
            <person name="Andoh M."/>
            <person name="Voth D.E."/>
            <person name="Omsland A."/>
            <person name="Gilk S.D."/>
            <person name="Williams K.P."/>
            <person name="Sobral B.W."/>
            <person name="Kupko J.J.III."/>
            <person name="Porcella S.F."/>
            <person name="Samuel J.E."/>
            <person name="Heinzen R.A."/>
        </authorList>
    </citation>
    <scope>NUCLEOTIDE SEQUENCE [LARGE SCALE GENOMIC DNA]</scope>
    <source>
        <strain evidence="1 2">Dugway 5J108-111</strain>
    </source>
</reference>
<dbReference type="HOGENOM" id="CLU_2933614_0_0_6"/>
<dbReference type="KEGG" id="cbd:CBUD_1551"/>
<evidence type="ECO:0000313" key="2">
    <source>
        <dbReference type="Proteomes" id="UP000008555"/>
    </source>
</evidence>
<accession>A9KCU5</accession>
<evidence type="ECO:0000313" key="1">
    <source>
        <dbReference type="EMBL" id="ABS77423.1"/>
    </source>
</evidence>
<gene>
    <name evidence="1" type="ordered locus">CBUD_1551</name>
</gene>
<dbReference type="EMBL" id="CP000733">
    <property type="protein sequence ID" value="ABS77423.1"/>
    <property type="molecule type" value="Genomic_DNA"/>
</dbReference>
<name>A9KCU5_COXBN</name>
<sequence length="60" mass="7379">MGKTQKLYQLLHKKRRFRYPRIRRKRKKTTAESEKISITQRKTFGHWEGDLLMFTNTILI</sequence>
<organism evidence="1 2">
    <name type="scientific">Coxiella burnetii (strain Dugway 5J108-111)</name>
    <dbReference type="NCBI Taxonomy" id="434922"/>
    <lineage>
        <taxon>Bacteria</taxon>
        <taxon>Pseudomonadati</taxon>
        <taxon>Pseudomonadota</taxon>
        <taxon>Gammaproteobacteria</taxon>
        <taxon>Legionellales</taxon>
        <taxon>Coxiellaceae</taxon>
        <taxon>Coxiella</taxon>
    </lineage>
</organism>
<protein>
    <submittedName>
        <fullName evidence="1">Uncharacterized protein</fullName>
    </submittedName>
</protein>
<dbReference type="AlphaFoldDB" id="A9KCU5"/>
<proteinExistence type="predicted"/>
<dbReference type="Proteomes" id="UP000008555">
    <property type="component" value="Chromosome"/>
</dbReference>